<evidence type="ECO:0000313" key="9">
    <source>
        <dbReference type="EMBL" id="SDF93351.1"/>
    </source>
</evidence>
<evidence type="ECO:0000256" key="1">
    <source>
        <dbReference type="ARBA" id="ARBA00011043"/>
    </source>
</evidence>
<dbReference type="CDD" id="cd14858">
    <property type="entry name" value="TrmE_N"/>
    <property type="match status" value="1"/>
</dbReference>
<gene>
    <name evidence="6" type="primary">mnmE</name>
    <name evidence="6" type="synonym">trmE</name>
    <name evidence="9" type="ORF">SAMN05444167_3741</name>
</gene>
<keyword evidence="6" id="KW-0460">Magnesium</keyword>
<dbReference type="InterPro" id="IPR006073">
    <property type="entry name" value="GTP-bd"/>
</dbReference>
<dbReference type="PROSITE" id="PS51709">
    <property type="entry name" value="G_TRME"/>
    <property type="match status" value="1"/>
</dbReference>
<dbReference type="InterPro" id="IPR031168">
    <property type="entry name" value="G_TrmE"/>
</dbReference>
<dbReference type="NCBIfam" id="NF003661">
    <property type="entry name" value="PRK05291.1-3"/>
    <property type="match status" value="1"/>
</dbReference>
<comment type="caution">
    <text evidence="6">Lacks conserved residue(s) required for the propagation of feature annotation.</text>
</comment>
<dbReference type="PRINTS" id="PR00326">
    <property type="entry name" value="GTP1OBG"/>
</dbReference>
<evidence type="ECO:0000313" key="10">
    <source>
        <dbReference type="Proteomes" id="UP000182427"/>
    </source>
</evidence>
<feature type="binding site" evidence="6">
    <location>
        <position position="237"/>
    </location>
    <ligand>
        <name>Mg(2+)</name>
        <dbReference type="ChEBI" id="CHEBI:18420"/>
    </ligand>
</feature>
<keyword evidence="4 6" id="KW-0630">Potassium</keyword>
<keyword evidence="2 6" id="KW-0819">tRNA processing</keyword>
<feature type="binding site" evidence="6">
    <location>
        <position position="88"/>
    </location>
    <ligand>
        <name>(6S)-5-formyl-5,6,7,8-tetrahydrofolate</name>
        <dbReference type="ChEBI" id="CHEBI:57457"/>
    </ligand>
</feature>
<keyword evidence="3 6" id="KW-0547">Nucleotide-binding</keyword>
<feature type="binding site" evidence="6">
    <location>
        <begin position="233"/>
        <end position="238"/>
    </location>
    <ligand>
        <name>GTP</name>
        <dbReference type="ChEBI" id="CHEBI:37565"/>
    </ligand>
</feature>
<dbReference type="HAMAP" id="MF_00379">
    <property type="entry name" value="GTPase_MnmE"/>
    <property type="match status" value="1"/>
</dbReference>
<dbReference type="Pfam" id="PF10396">
    <property type="entry name" value="TrmE_N"/>
    <property type="match status" value="1"/>
</dbReference>
<feature type="binding site" evidence="6">
    <location>
        <position position="29"/>
    </location>
    <ligand>
        <name>(6S)-5-formyl-5,6,7,8-tetrahydrofolate</name>
        <dbReference type="ChEBI" id="CHEBI:57457"/>
    </ligand>
</feature>
<comment type="similarity">
    <text evidence="1 6 7">Belongs to the TRAFAC class TrmE-Era-EngA-EngB-Septin-like GTPase superfamily. TrmE GTPase family.</text>
</comment>
<dbReference type="InterPro" id="IPR027368">
    <property type="entry name" value="MnmE_dom2"/>
</dbReference>
<dbReference type="EC" id="3.6.-.-" evidence="6"/>
<dbReference type="GO" id="GO:0030488">
    <property type="term" value="P:tRNA methylation"/>
    <property type="evidence" value="ECO:0007669"/>
    <property type="project" value="TreeGrafter"/>
</dbReference>
<reference evidence="9 10" key="1">
    <citation type="submission" date="2016-10" db="EMBL/GenBank/DDBJ databases">
        <authorList>
            <person name="de Groot N.N."/>
        </authorList>
    </citation>
    <scope>NUCLEOTIDE SEQUENCE [LARGE SCALE GENOMIC DNA]</scope>
    <source>
        <strain evidence="9 10">GAS232</strain>
    </source>
</reference>
<protein>
    <recommendedName>
        <fullName evidence="6">tRNA modification GTPase MnmE</fullName>
        <ecNumber evidence="6">3.6.-.-</ecNumber>
    </recommendedName>
</protein>
<comment type="function">
    <text evidence="6">Exhibits a very high intrinsic GTPase hydrolysis rate. Involved in the addition of a carboxymethylaminomethyl (cmnm) group at the wobble position (U34) of certain tRNAs, forming tRNA-cmnm(5)s(2)U34.</text>
</comment>
<feature type="binding site" evidence="6">
    <location>
        <begin position="252"/>
        <end position="258"/>
    </location>
    <ligand>
        <name>GTP</name>
        <dbReference type="ChEBI" id="CHEBI:37565"/>
    </ligand>
</feature>
<proteinExistence type="inferred from homology"/>
<feature type="binding site" evidence="6">
    <location>
        <position position="127"/>
    </location>
    <ligand>
        <name>(6S)-5-formyl-5,6,7,8-tetrahydrofolate</name>
        <dbReference type="ChEBI" id="CHEBI:57457"/>
    </ligand>
</feature>
<dbReference type="InterPro" id="IPR004520">
    <property type="entry name" value="GTPase_MnmE"/>
</dbReference>
<dbReference type="InterPro" id="IPR027417">
    <property type="entry name" value="P-loop_NTPase"/>
</dbReference>
<dbReference type="InterPro" id="IPR027266">
    <property type="entry name" value="TrmE/GcvT-like"/>
</dbReference>
<name>A0A1G7Q4C5_9BACT</name>
<dbReference type="Proteomes" id="UP000182427">
    <property type="component" value="Chromosome I"/>
</dbReference>
<organism evidence="9 10">
    <name type="scientific">Terriglobus roseus</name>
    <dbReference type="NCBI Taxonomy" id="392734"/>
    <lineage>
        <taxon>Bacteria</taxon>
        <taxon>Pseudomonadati</taxon>
        <taxon>Acidobacteriota</taxon>
        <taxon>Terriglobia</taxon>
        <taxon>Terriglobales</taxon>
        <taxon>Acidobacteriaceae</taxon>
        <taxon>Terriglobus</taxon>
    </lineage>
</organism>
<keyword evidence="6" id="KW-0479">Metal-binding</keyword>
<dbReference type="Pfam" id="PF01926">
    <property type="entry name" value="MMR_HSR1"/>
    <property type="match status" value="1"/>
</dbReference>
<dbReference type="EMBL" id="LT629690">
    <property type="protein sequence ID" value="SDF93351.1"/>
    <property type="molecule type" value="Genomic_DNA"/>
</dbReference>
<evidence type="ECO:0000256" key="4">
    <source>
        <dbReference type="ARBA" id="ARBA00022958"/>
    </source>
</evidence>
<keyword evidence="6" id="KW-0378">Hydrolase</keyword>
<dbReference type="Gene3D" id="3.30.1360.120">
    <property type="entry name" value="Probable tRNA modification gtpase trme, domain 1"/>
    <property type="match status" value="1"/>
</dbReference>
<comment type="subunit">
    <text evidence="6">Homodimer. Heterotetramer of two MnmE and two MnmG subunits.</text>
</comment>
<evidence type="ECO:0000256" key="3">
    <source>
        <dbReference type="ARBA" id="ARBA00022741"/>
    </source>
</evidence>
<keyword evidence="6" id="KW-0963">Cytoplasm</keyword>
<dbReference type="Pfam" id="PF12631">
    <property type="entry name" value="MnmE_helical"/>
    <property type="match status" value="1"/>
</dbReference>
<evidence type="ECO:0000259" key="8">
    <source>
        <dbReference type="PROSITE" id="PS51709"/>
    </source>
</evidence>
<accession>A0A1G7Q4C5</accession>
<keyword evidence="10" id="KW-1185">Reference proteome</keyword>
<feature type="domain" description="TrmE-type G" evidence="8">
    <location>
        <begin position="223"/>
        <end position="385"/>
    </location>
</feature>
<evidence type="ECO:0000256" key="2">
    <source>
        <dbReference type="ARBA" id="ARBA00022694"/>
    </source>
</evidence>
<dbReference type="AlphaFoldDB" id="A0A1G7Q4C5"/>
<evidence type="ECO:0000256" key="5">
    <source>
        <dbReference type="ARBA" id="ARBA00023134"/>
    </source>
</evidence>
<feature type="binding site" evidence="6">
    <location>
        <position position="258"/>
    </location>
    <ligand>
        <name>Mg(2+)</name>
        <dbReference type="ChEBI" id="CHEBI:18420"/>
    </ligand>
</feature>
<dbReference type="PANTHER" id="PTHR42714">
    <property type="entry name" value="TRNA MODIFICATION GTPASE GTPBP3"/>
    <property type="match status" value="1"/>
</dbReference>
<feature type="binding site" evidence="6">
    <location>
        <begin position="277"/>
        <end position="280"/>
    </location>
    <ligand>
        <name>GTP</name>
        <dbReference type="ChEBI" id="CHEBI:37565"/>
    </ligand>
</feature>
<comment type="cofactor">
    <cofactor evidence="6">
        <name>K(+)</name>
        <dbReference type="ChEBI" id="CHEBI:29103"/>
    </cofactor>
    <text evidence="6">Binds 1 potassium ion per subunit.</text>
</comment>
<feature type="binding site" evidence="6">
    <location>
        <position position="462"/>
    </location>
    <ligand>
        <name>(6S)-5-formyl-5,6,7,8-tetrahydrofolate</name>
        <dbReference type="ChEBI" id="CHEBI:57457"/>
    </ligand>
</feature>
<comment type="subcellular location">
    <subcellularLocation>
        <location evidence="6">Cytoplasm</location>
    </subcellularLocation>
</comment>
<dbReference type="GO" id="GO:0005525">
    <property type="term" value="F:GTP binding"/>
    <property type="evidence" value="ECO:0007669"/>
    <property type="project" value="UniProtKB-UniRule"/>
</dbReference>
<dbReference type="Gene3D" id="3.40.50.300">
    <property type="entry name" value="P-loop containing nucleotide triphosphate hydrolases"/>
    <property type="match status" value="1"/>
</dbReference>
<dbReference type="OrthoDB" id="9805918at2"/>
<dbReference type="InterPro" id="IPR018948">
    <property type="entry name" value="GTP-bd_TrmE_N"/>
</dbReference>
<dbReference type="CDD" id="cd04164">
    <property type="entry name" value="trmE"/>
    <property type="match status" value="1"/>
</dbReference>
<dbReference type="SUPFAM" id="SSF52540">
    <property type="entry name" value="P-loop containing nucleoside triphosphate hydrolases"/>
    <property type="match status" value="1"/>
</dbReference>
<dbReference type="InterPro" id="IPR025867">
    <property type="entry name" value="MnmE_helical"/>
</dbReference>
<dbReference type="RefSeq" id="WP_083346490.1">
    <property type="nucleotide sequence ID" value="NZ_LT629690.1"/>
</dbReference>
<dbReference type="InterPro" id="IPR005225">
    <property type="entry name" value="Small_GTP-bd"/>
</dbReference>
<keyword evidence="5 6" id="KW-0342">GTP-binding</keyword>
<dbReference type="GO" id="GO:0002098">
    <property type="term" value="P:tRNA wobble uridine modification"/>
    <property type="evidence" value="ECO:0007669"/>
    <property type="project" value="TreeGrafter"/>
</dbReference>
<dbReference type="GO" id="GO:0046872">
    <property type="term" value="F:metal ion binding"/>
    <property type="evidence" value="ECO:0007669"/>
    <property type="project" value="UniProtKB-KW"/>
</dbReference>
<evidence type="ECO:0000256" key="6">
    <source>
        <dbReference type="HAMAP-Rule" id="MF_00379"/>
    </source>
</evidence>
<evidence type="ECO:0000256" key="7">
    <source>
        <dbReference type="RuleBase" id="RU003313"/>
    </source>
</evidence>
<dbReference type="Gene3D" id="1.20.120.430">
    <property type="entry name" value="tRNA modification GTPase MnmE domain 2"/>
    <property type="match status" value="1"/>
</dbReference>
<dbReference type="NCBIfam" id="TIGR00450">
    <property type="entry name" value="mnmE_trmE_thdF"/>
    <property type="match status" value="1"/>
</dbReference>
<feature type="binding site" evidence="6">
    <location>
        <begin position="345"/>
        <end position="348"/>
    </location>
    <ligand>
        <name>GTP</name>
        <dbReference type="ChEBI" id="CHEBI:37565"/>
    </ligand>
</feature>
<dbReference type="NCBIfam" id="TIGR00231">
    <property type="entry name" value="small_GTP"/>
    <property type="match status" value="1"/>
</dbReference>
<dbReference type="GO" id="GO:0003924">
    <property type="term" value="F:GTPase activity"/>
    <property type="evidence" value="ECO:0007669"/>
    <property type="project" value="UniProtKB-UniRule"/>
</dbReference>
<dbReference type="PANTHER" id="PTHR42714:SF2">
    <property type="entry name" value="TRNA MODIFICATION GTPASE GTPBP3, MITOCHONDRIAL"/>
    <property type="match status" value="1"/>
</dbReference>
<dbReference type="GO" id="GO:0005829">
    <property type="term" value="C:cytosol"/>
    <property type="evidence" value="ECO:0007669"/>
    <property type="project" value="TreeGrafter"/>
</dbReference>
<sequence length="462" mass="49134">MSAAHDLLEETTIVAIATPAGRGGIGVVRLSGSNALAVAQQLFAKISWATPRHAVYGILRDVDGTRIDDAIATYYKAPQSYTGEDVVEIATHGSPVVLDWLLRRCVALGATPARAGEFTERAFLRGRLDLTEAEAVRDLIDAQTLEQAKLAAEQMSGSIATEIRPAKDALLVLIATLEAGIDFAEDDTPTMAADEIVASVRDVQQPLQTLLASFTHGRLMREGLQLAIVGKPNAGKSSLFNRLVEQERAIVTASPGTTRDVIAERVNLNGIPVELLDTAGIRETADEAERMGVERSRRAIADADAVLLVVDATEASDSQADALEAYLEAPLAEALQNRPLLIAWNKADLRQGSKSLPANTKGVVTSAATGEGIAELRGEILRMAGSQPSAAGATLTNLRQRDAVQSALEALERAVAAARTGIPHEMVLLDLYECLRALDSLTGQTTADDVLNRIFSSFCIGK</sequence>